<dbReference type="Pfam" id="PF02517">
    <property type="entry name" value="Rce1-like"/>
    <property type="match status" value="1"/>
</dbReference>
<reference evidence="3 4" key="1">
    <citation type="submission" date="2018-11" db="EMBL/GenBank/DDBJ databases">
        <title>Genome sequencing of Lachnoanaerobaculum sp. KCOM 2030 (= ChDC B114).</title>
        <authorList>
            <person name="Kook J.-K."/>
            <person name="Park S.-N."/>
            <person name="Lim Y.K."/>
        </authorList>
    </citation>
    <scope>NUCLEOTIDE SEQUENCE [LARGE SCALE GENOMIC DNA]</scope>
    <source>
        <strain evidence="3 4">KCOM 2030</strain>
    </source>
</reference>
<feature type="transmembrane region" description="Helical" evidence="1">
    <location>
        <begin position="133"/>
        <end position="153"/>
    </location>
</feature>
<evidence type="ECO:0000313" key="3">
    <source>
        <dbReference type="EMBL" id="RRJ26949.1"/>
    </source>
</evidence>
<keyword evidence="4" id="KW-1185">Reference proteome</keyword>
<dbReference type="InterPro" id="IPR003675">
    <property type="entry name" value="Rce1/LyrA-like_dom"/>
</dbReference>
<keyword evidence="3" id="KW-0482">Metalloprotease</keyword>
<protein>
    <submittedName>
        <fullName evidence="3">CPBP family intramembrane metalloprotease</fullName>
    </submittedName>
</protein>
<name>A0A3P3R220_9FIRM</name>
<dbReference type="PANTHER" id="PTHR36435:SF1">
    <property type="entry name" value="CAAX AMINO TERMINAL PROTEASE FAMILY PROTEIN"/>
    <property type="match status" value="1"/>
</dbReference>
<feature type="transmembrane region" description="Helical" evidence="1">
    <location>
        <begin position="187"/>
        <end position="203"/>
    </location>
</feature>
<dbReference type="InterPro" id="IPR052710">
    <property type="entry name" value="CAAX_protease"/>
</dbReference>
<organism evidence="3 4">
    <name type="scientific">Lachnoanaerobaculum gingivalis</name>
    <dbReference type="NCBI Taxonomy" id="2490855"/>
    <lineage>
        <taxon>Bacteria</taxon>
        <taxon>Bacillati</taxon>
        <taxon>Bacillota</taxon>
        <taxon>Clostridia</taxon>
        <taxon>Lachnospirales</taxon>
        <taxon>Lachnospiraceae</taxon>
        <taxon>Lachnoanaerobaculum</taxon>
    </lineage>
</organism>
<dbReference type="GO" id="GO:0080120">
    <property type="term" value="P:CAAX-box protein maturation"/>
    <property type="evidence" value="ECO:0007669"/>
    <property type="project" value="UniProtKB-ARBA"/>
</dbReference>
<dbReference type="GO" id="GO:0004175">
    <property type="term" value="F:endopeptidase activity"/>
    <property type="evidence" value="ECO:0007669"/>
    <property type="project" value="UniProtKB-ARBA"/>
</dbReference>
<feature type="transmembrane region" description="Helical" evidence="1">
    <location>
        <begin position="234"/>
        <end position="257"/>
    </location>
</feature>
<evidence type="ECO:0000259" key="2">
    <source>
        <dbReference type="Pfam" id="PF02517"/>
    </source>
</evidence>
<evidence type="ECO:0000256" key="1">
    <source>
        <dbReference type="SAM" id="Phobius"/>
    </source>
</evidence>
<dbReference type="PANTHER" id="PTHR36435">
    <property type="entry name" value="SLR1288 PROTEIN"/>
    <property type="match status" value="1"/>
</dbReference>
<feature type="domain" description="CAAX prenyl protease 2/Lysostaphin resistance protein A-like" evidence="2">
    <location>
        <begin position="134"/>
        <end position="220"/>
    </location>
</feature>
<keyword evidence="1" id="KW-0812">Transmembrane</keyword>
<dbReference type="GO" id="GO:0006508">
    <property type="term" value="P:proteolysis"/>
    <property type="evidence" value="ECO:0007669"/>
    <property type="project" value="UniProtKB-KW"/>
</dbReference>
<keyword evidence="1" id="KW-1133">Transmembrane helix</keyword>
<dbReference type="Proteomes" id="UP000272490">
    <property type="component" value="Unassembled WGS sequence"/>
</dbReference>
<dbReference type="EMBL" id="RRCO01000001">
    <property type="protein sequence ID" value="RRJ26949.1"/>
    <property type="molecule type" value="Genomic_DNA"/>
</dbReference>
<feature type="transmembrane region" description="Helical" evidence="1">
    <location>
        <begin position="208"/>
        <end position="228"/>
    </location>
</feature>
<feature type="transmembrane region" description="Helical" evidence="1">
    <location>
        <begin position="165"/>
        <end position="181"/>
    </location>
</feature>
<keyword evidence="3" id="KW-0645">Protease</keyword>
<dbReference type="RefSeq" id="WP_128673308.1">
    <property type="nucleotide sequence ID" value="NZ_RRCO01000001.1"/>
</dbReference>
<evidence type="ECO:0000313" key="4">
    <source>
        <dbReference type="Proteomes" id="UP000272490"/>
    </source>
</evidence>
<proteinExistence type="predicted"/>
<dbReference type="GO" id="GO:0008237">
    <property type="term" value="F:metallopeptidase activity"/>
    <property type="evidence" value="ECO:0007669"/>
    <property type="project" value="UniProtKB-KW"/>
</dbReference>
<gene>
    <name evidence="3" type="ORF">EHV10_02770</name>
</gene>
<feature type="transmembrane region" description="Helical" evidence="1">
    <location>
        <begin position="53"/>
        <end position="72"/>
    </location>
</feature>
<comment type="caution">
    <text evidence="3">The sequence shown here is derived from an EMBL/GenBank/DDBJ whole genome shotgun (WGS) entry which is preliminary data.</text>
</comment>
<accession>A0A3P3R220</accession>
<keyword evidence="3" id="KW-0378">Hydrolase</keyword>
<sequence>MKKFFYTFGISFYPILIYTAIQSSLGMFLAVLFGFLEGARDFNAMMDVLKANALVITAICAVVTSVVLSLFFNIDVKNGRIEKRGQIKAMDFVMAIVGGAGVSIALNIVIALTNMAGKDTAFVEVSDTITSNPLIVTIICAGILIPIVEEIIFRGLIFNRIKHQYNFVAGLLISSLLFGIYHGNIVQGIYATLLGIFLGFAYHKTKSILIPIFIHMSGNTIVSIYAKLGENEENIGILLITVAISIIFALIGTIYFINRKVE</sequence>
<feature type="transmembrane region" description="Helical" evidence="1">
    <location>
        <begin position="92"/>
        <end position="113"/>
    </location>
</feature>
<feature type="transmembrane region" description="Helical" evidence="1">
    <location>
        <begin position="12"/>
        <end position="33"/>
    </location>
</feature>
<dbReference type="OrthoDB" id="9782250at2"/>
<dbReference type="AlphaFoldDB" id="A0A3P3R220"/>
<keyword evidence="1" id="KW-0472">Membrane</keyword>